<dbReference type="Proteomes" id="UP000000442">
    <property type="component" value="Chromosome"/>
</dbReference>
<evidence type="ECO:0000256" key="3">
    <source>
        <dbReference type="ARBA" id="ARBA00023004"/>
    </source>
</evidence>
<dbReference type="Gene3D" id="3.30.70.20">
    <property type="match status" value="1"/>
</dbReference>
<dbReference type="InterPro" id="IPR017896">
    <property type="entry name" value="4Fe4S_Fe-S-bd"/>
</dbReference>
<accession>C0QMH6</accession>
<proteinExistence type="predicted"/>
<dbReference type="KEGG" id="dat:HRM2_34180"/>
<dbReference type="eggNOG" id="COG1146">
    <property type="taxonomic scope" value="Bacteria"/>
</dbReference>
<gene>
    <name evidence="6" type="ordered locus">HRM2_34180</name>
</gene>
<dbReference type="AlphaFoldDB" id="C0QMH6"/>
<keyword evidence="7" id="KW-1185">Reference proteome</keyword>
<dbReference type="HOGENOM" id="CLU_139698_5_5_7"/>
<dbReference type="GO" id="GO:0046872">
    <property type="term" value="F:metal ion binding"/>
    <property type="evidence" value="ECO:0007669"/>
    <property type="project" value="UniProtKB-KW"/>
</dbReference>
<evidence type="ECO:0000256" key="4">
    <source>
        <dbReference type="ARBA" id="ARBA00023014"/>
    </source>
</evidence>
<dbReference type="SUPFAM" id="SSF54862">
    <property type="entry name" value="4Fe-4S ferredoxins"/>
    <property type="match status" value="1"/>
</dbReference>
<dbReference type="PROSITE" id="PS00198">
    <property type="entry name" value="4FE4S_FER_1"/>
    <property type="match status" value="2"/>
</dbReference>
<keyword evidence="4" id="KW-0411">Iron-sulfur</keyword>
<organism evidence="6 7">
    <name type="scientific">Desulforapulum autotrophicum (strain ATCC 43914 / DSM 3382 / VKM B-1955 / HRM2)</name>
    <name type="common">Desulfobacterium autotrophicum</name>
    <dbReference type="NCBI Taxonomy" id="177437"/>
    <lineage>
        <taxon>Bacteria</taxon>
        <taxon>Pseudomonadati</taxon>
        <taxon>Thermodesulfobacteriota</taxon>
        <taxon>Desulfobacteria</taxon>
        <taxon>Desulfobacterales</taxon>
        <taxon>Desulfobacteraceae</taxon>
        <taxon>Desulforapulum</taxon>
    </lineage>
</organism>
<evidence type="ECO:0000313" key="6">
    <source>
        <dbReference type="EMBL" id="ACN16493.1"/>
    </source>
</evidence>
<dbReference type="STRING" id="177437.HRM2_34180"/>
<dbReference type="PANTHER" id="PTHR43687:SF1">
    <property type="entry name" value="FERREDOXIN III"/>
    <property type="match status" value="1"/>
</dbReference>
<dbReference type="PANTHER" id="PTHR43687">
    <property type="entry name" value="ADENYLYLSULFATE REDUCTASE, BETA SUBUNIT"/>
    <property type="match status" value="1"/>
</dbReference>
<dbReference type="EMBL" id="CP001087">
    <property type="protein sequence ID" value="ACN16493.1"/>
    <property type="molecule type" value="Genomic_DNA"/>
</dbReference>
<dbReference type="Pfam" id="PF14697">
    <property type="entry name" value="Fer4_21"/>
    <property type="match status" value="1"/>
</dbReference>
<dbReference type="GO" id="GO:0051539">
    <property type="term" value="F:4 iron, 4 sulfur cluster binding"/>
    <property type="evidence" value="ECO:0007669"/>
    <property type="project" value="UniProtKB-KW"/>
</dbReference>
<feature type="domain" description="4Fe-4S ferredoxin-type" evidence="5">
    <location>
        <begin position="22"/>
        <end position="52"/>
    </location>
</feature>
<feature type="domain" description="4Fe-4S ferredoxin-type" evidence="5">
    <location>
        <begin position="54"/>
        <end position="86"/>
    </location>
</feature>
<dbReference type="PROSITE" id="PS51379">
    <property type="entry name" value="4FE4S_FER_2"/>
    <property type="match status" value="2"/>
</dbReference>
<reference evidence="6 7" key="1">
    <citation type="journal article" date="2009" name="Environ. Microbiol.">
        <title>Genome sequence of Desulfobacterium autotrophicum HRM2, a marine sulfate reducer oxidizing organic carbon completely to carbon dioxide.</title>
        <authorList>
            <person name="Strittmatter A.W."/>
            <person name="Liesegang H."/>
            <person name="Rabus R."/>
            <person name="Decker I."/>
            <person name="Amann J."/>
            <person name="Andres S."/>
            <person name="Henne A."/>
            <person name="Fricke W.F."/>
            <person name="Martinez-Arias R."/>
            <person name="Bartels D."/>
            <person name="Goesmann A."/>
            <person name="Krause L."/>
            <person name="Puehler A."/>
            <person name="Klenk H.P."/>
            <person name="Richter M."/>
            <person name="Schuler M."/>
            <person name="Gloeckner F.O."/>
            <person name="Meyerdierks A."/>
            <person name="Gottschalk G."/>
            <person name="Amann R."/>
        </authorList>
    </citation>
    <scope>NUCLEOTIDE SEQUENCE [LARGE SCALE GENOMIC DNA]</scope>
    <source>
        <strain evidence="7">ATCC 43914 / DSM 3382 / HRM2</strain>
    </source>
</reference>
<keyword evidence="3" id="KW-0408">Iron</keyword>
<evidence type="ECO:0000256" key="1">
    <source>
        <dbReference type="ARBA" id="ARBA00022485"/>
    </source>
</evidence>
<keyword evidence="2" id="KW-0479">Metal-binding</keyword>
<name>C0QMH6_DESAH</name>
<dbReference type="InterPro" id="IPR017900">
    <property type="entry name" value="4Fe4S_Fe_S_CS"/>
</dbReference>
<keyword evidence="1" id="KW-0004">4Fe-4S</keyword>
<dbReference type="InterPro" id="IPR050572">
    <property type="entry name" value="Fe-S_Ferredoxin"/>
</dbReference>
<evidence type="ECO:0000313" key="7">
    <source>
        <dbReference type="Proteomes" id="UP000000442"/>
    </source>
</evidence>
<evidence type="ECO:0000256" key="2">
    <source>
        <dbReference type="ARBA" id="ARBA00022723"/>
    </source>
</evidence>
<protein>
    <submittedName>
        <fullName evidence="6">4Fe-4S ferredoxin</fullName>
    </submittedName>
</protein>
<evidence type="ECO:0000259" key="5">
    <source>
        <dbReference type="PROSITE" id="PS51379"/>
    </source>
</evidence>
<sequence length="96" mass="10912">MKHSPKHCKQRRVSFIDRGRQMTIENIDNDKCIGCGTCVATCPADVIRLDKIIKRAKITYPEDCQNCHLCRLFCPVSNDVITISARTCLEPMISWG</sequence>